<evidence type="ECO:0000313" key="3">
    <source>
        <dbReference type="Proteomes" id="UP000314294"/>
    </source>
</evidence>
<name>A0A4Z2F197_9TELE</name>
<organism evidence="2 3">
    <name type="scientific">Liparis tanakae</name>
    <name type="common">Tanaka's snailfish</name>
    <dbReference type="NCBI Taxonomy" id="230148"/>
    <lineage>
        <taxon>Eukaryota</taxon>
        <taxon>Metazoa</taxon>
        <taxon>Chordata</taxon>
        <taxon>Craniata</taxon>
        <taxon>Vertebrata</taxon>
        <taxon>Euteleostomi</taxon>
        <taxon>Actinopterygii</taxon>
        <taxon>Neopterygii</taxon>
        <taxon>Teleostei</taxon>
        <taxon>Neoteleostei</taxon>
        <taxon>Acanthomorphata</taxon>
        <taxon>Eupercaria</taxon>
        <taxon>Perciformes</taxon>
        <taxon>Cottioidei</taxon>
        <taxon>Cottales</taxon>
        <taxon>Liparidae</taxon>
        <taxon>Liparis</taxon>
    </lineage>
</organism>
<proteinExistence type="predicted"/>
<dbReference type="AlphaFoldDB" id="A0A4Z2F197"/>
<evidence type="ECO:0000256" key="1">
    <source>
        <dbReference type="SAM" id="MobiDB-lite"/>
    </source>
</evidence>
<protein>
    <submittedName>
        <fullName evidence="2">Uncharacterized protein</fullName>
    </submittedName>
</protein>
<keyword evidence="3" id="KW-1185">Reference proteome</keyword>
<comment type="caution">
    <text evidence="2">The sequence shown here is derived from an EMBL/GenBank/DDBJ whole genome shotgun (WGS) entry which is preliminary data.</text>
</comment>
<feature type="region of interest" description="Disordered" evidence="1">
    <location>
        <begin position="1"/>
        <end position="45"/>
    </location>
</feature>
<reference evidence="2 3" key="1">
    <citation type="submission" date="2019-03" db="EMBL/GenBank/DDBJ databases">
        <title>First draft genome of Liparis tanakae, snailfish: a comprehensive survey of snailfish specific genes.</title>
        <authorList>
            <person name="Kim W."/>
            <person name="Song I."/>
            <person name="Jeong J.-H."/>
            <person name="Kim D."/>
            <person name="Kim S."/>
            <person name="Ryu S."/>
            <person name="Song J.Y."/>
            <person name="Lee S.K."/>
        </authorList>
    </citation>
    <scope>NUCLEOTIDE SEQUENCE [LARGE SCALE GENOMIC DNA]</scope>
    <source>
        <tissue evidence="2">Muscle</tissue>
    </source>
</reference>
<sequence>MAAVDSKHTSQVQPLGLEESLSQMFPLNTEPGIPDLDGSTPSGLEMKGLKEAFKCSHNAFMGKDAPATSGLPSLLRDSEAT</sequence>
<evidence type="ECO:0000313" key="2">
    <source>
        <dbReference type="EMBL" id="TNN34798.1"/>
    </source>
</evidence>
<dbReference type="Proteomes" id="UP000314294">
    <property type="component" value="Unassembled WGS sequence"/>
</dbReference>
<dbReference type="EMBL" id="SRLO01001887">
    <property type="protein sequence ID" value="TNN34798.1"/>
    <property type="molecule type" value="Genomic_DNA"/>
</dbReference>
<accession>A0A4Z2F197</accession>
<gene>
    <name evidence="2" type="ORF">EYF80_055042</name>
</gene>
<feature type="region of interest" description="Disordered" evidence="1">
    <location>
        <begin position="62"/>
        <end position="81"/>
    </location>
</feature>